<protein>
    <recommendedName>
        <fullName evidence="3">GatB/YqeY domain-containing protein</fullName>
    </recommendedName>
</protein>
<dbReference type="STRING" id="642780.SAMN04488570_2150"/>
<gene>
    <name evidence="1" type="ORF">SAMN04488570_2150</name>
</gene>
<dbReference type="EMBL" id="LT629757">
    <property type="protein sequence ID" value="SDS55807.1"/>
    <property type="molecule type" value="Genomic_DNA"/>
</dbReference>
<dbReference type="OrthoDB" id="3298383at2"/>
<dbReference type="RefSeq" id="WP_091729385.1">
    <property type="nucleotide sequence ID" value="NZ_LT629757.1"/>
</dbReference>
<accession>A0A1H1T6H7</accession>
<dbReference type="InterPro" id="IPR042184">
    <property type="entry name" value="YqeY/Aim41_N"/>
</dbReference>
<dbReference type="Proteomes" id="UP000198859">
    <property type="component" value="Chromosome I"/>
</dbReference>
<sequence>MVDTVTQGLRGRMAAALPRAMKDRDRVVVTALRSTLGVLANAEAVPSGPPSAAGPRGGSELARQQLSELEVTAIVAAEAEQREQVAQTYASRGDEARARRMRAEAEVLRAFLA</sequence>
<name>A0A1H1T6H7_9ACTN</name>
<evidence type="ECO:0008006" key="3">
    <source>
        <dbReference type="Google" id="ProtNLM"/>
    </source>
</evidence>
<evidence type="ECO:0000313" key="2">
    <source>
        <dbReference type="Proteomes" id="UP000198859"/>
    </source>
</evidence>
<reference evidence="2" key="1">
    <citation type="submission" date="2016-10" db="EMBL/GenBank/DDBJ databases">
        <authorList>
            <person name="Varghese N."/>
            <person name="Submissions S."/>
        </authorList>
    </citation>
    <scope>NUCLEOTIDE SEQUENCE [LARGE SCALE GENOMIC DNA]</scope>
    <source>
        <strain evidence="2">DSM 22127</strain>
    </source>
</reference>
<dbReference type="Gene3D" id="1.10.1510.10">
    <property type="entry name" value="Uncharacterised protein YqeY/AIM41 PF09424, N-terminal domain"/>
    <property type="match status" value="1"/>
</dbReference>
<evidence type="ECO:0000313" key="1">
    <source>
        <dbReference type="EMBL" id="SDS55807.1"/>
    </source>
</evidence>
<organism evidence="1 2">
    <name type="scientific">Nocardioides scoriae</name>
    <dbReference type="NCBI Taxonomy" id="642780"/>
    <lineage>
        <taxon>Bacteria</taxon>
        <taxon>Bacillati</taxon>
        <taxon>Actinomycetota</taxon>
        <taxon>Actinomycetes</taxon>
        <taxon>Propionibacteriales</taxon>
        <taxon>Nocardioidaceae</taxon>
        <taxon>Nocardioides</taxon>
    </lineage>
</organism>
<dbReference type="AlphaFoldDB" id="A0A1H1T6H7"/>
<keyword evidence="2" id="KW-1185">Reference proteome</keyword>
<proteinExistence type="predicted"/>